<proteinExistence type="inferred from homology"/>
<keyword evidence="6" id="KW-1185">Reference proteome</keyword>
<name>A0A5C6QPA7_9GAMM</name>
<dbReference type="SUPFAM" id="SSF53474">
    <property type="entry name" value="alpha/beta-Hydrolases"/>
    <property type="match status" value="1"/>
</dbReference>
<dbReference type="InterPro" id="IPR011990">
    <property type="entry name" value="TPR-like_helical_dom_sf"/>
</dbReference>
<keyword evidence="2 5" id="KW-0378">Hydrolase</keyword>
<keyword evidence="4" id="KW-0732">Signal</keyword>
<dbReference type="OrthoDB" id="9784036at2"/>
<reference evidence="5 6" key="1">
    <citation type="submission" date="2019-07" db="EMBL/GenBank/DDBJ databases">
        <title>Genomes of sea-ice associated Colwellia species.</title>
        <authorList>
            <person name="Bowman J.P."/>
        </authorList>
    </citation>
    <scope>NUCLEOTIDE SEQUENCE [LARGE SCALE GENOMIC DNA]</scope>
    <source>
        <strain evidence="5 6">ACAM 459</strain>
    </source>
</reference>
<sequence>MKKNIIVFMLCLFAYSAVGKAASFGLGDRVSIDSKVLSTDRELQVLLPENYYANTQATYPVIYLIDGDYNFHGVSGMLDLLANKGQLIPDVILVGIADKGTSQYHEYMTPSAFDSKAKPSKGKAAEFIGFITEEVKPYIDNNYRSADSSTLVGHSMGGLFVLNMLLEKPSAFNNYVAISPSVWVADQGIIAKAKEKLTKEQHQPVSLFLSLADETRMGQYDFINTLDLTQPNNIDWQFKHYPDENHNSVGIIALRDSLKAIYKPWYIVENKLSTFKTSESIVEHYQTIMTEFGFSQSMPSTSVQEIFRRHYRNKKIALLPQFIEETIKKLPASKQTFIAMQAKYIAHFDSPKASLPILTDVEKEFSQSIDHLKAIASTYEQLGDKDMAHKYYQKALVVAENQKANQWQFNIINAKLVATK</sequence>
<dbReference type="PROSITE" id="PS50005">
    <property type="entry name" value="TPR"/>
    <property type="match status" value="1"/>
</dbReference>
<keyword evidence="3" id="KW-0802">TPR repeat</keyword>
<evidence type="ECO:0000256" key="2">
    <source>
        <dbReference type="ARBA" id="ARBA00022801"/>
    </source>
</evidence>
<dbReference type="InterPro" id="IPR052558">
    <property type="entry name" value="Siderophore_Hydrolase_D"/>
</dbReference>
<dbReference type="InterPro" id="IPR029058">
    <property type="entry name" value="AB_hydrolase_fold"/>
</dbReference>
<feature type="repeat" description="TPR" evidence="3">
    <location>
        <begin position="369"/>
        <end position="402"/>
    </location>
</feature>
<feature type="chain" id="PRO_5022775914" evidence="4">
    <location>
        <begin position="22"/>
        <end position="420"/>
    </location>
</feature>
<accession>A0A5C6QPA7</accession>
<dbReference type="RefSeq" id="WP_146784388.1">
    <property type="nucleotide sequence ID" value="NZ_VOLT01000002.1"/>
</dbReference>
<organism evidence="5 6">
    <name type="scientific">Colwellia demingiae</name>
    <dbReference type="NCBI Taxonomy" id="89401"/>
    <lineage>
        <taxon>Bacteria</taxon>
        <taxon>Pseudomonadati</taxon>
        <taxon>Pseudomonadota</taxon>
        <taxon>Gammaproteobacteria</taxon>
        <taxon>Alteromonadales</taxon>
        <taxon>Colwelliaceae</taxon>
        <taxon>Colwellia</taxon>
    </lineage>
</organism>
<dbReference type="InterPro" id="IPR000801">
    <property type="entry name" value="Esterase-like"/>
</dbReference>
<dbReference type="AlphaFoldDB" id="A0A5C6QPA7"/>
<gene>
    <name evidence="5" type="ORF">ESZ36_05055</name>
</gene>
<dbReference type="InterPro" id="IPR019734">
    <property type="entry name" value="TPR_rpt"/>
</dbReference>
<dbReference type="PANTHER" id="PTHR40841:SF2">
    <property type="entry name" value="SIDEROPHORE-DEGRADING ESTERASE (EUROFUNG)"/>
    <property type="match status" value="1"/>
</dbReference>
<dbReference type="Pfam" id="PF00756">
    <property type="entry name" value="Esterase"/>
    <property type="match status" value="1"/>
</dbReference>
<dbReference type="EMBL" id="VOLT01000002">
    <property type="protein sequence ID" value="TWX71006.1"/>
    <property type="molecule type" value="Genomic_DNA"/>
</dbReference>
<evidence type="ECO:0000256" key="1">
    <source>
        <dbReference type="ARBA" id="ARBA00005622"/>
    </source>
</evidence>
<dbReference type="PANTHER" id="PTHR40841">
    <property type="entry name" value="SIDEROPHORE TRIACETYLFUSARININE C ESTERASE"/>
    <property type="match status" value="1"/>
</dbReference>
<feature type="signal peptide" evidence="4">
    <location>
        <begin position="1"/>
        <end position="21"/>
    </location>
</feature>
<dbReference type="Gene3D" id="3.40.50.1820">
    <property type="entry name" value="alpha/beta hydrolase"/>
    <property type="match status" value="1"/>
</dbReference>
<dbReference type="SUPFAM" id="SSF48452">
    <property type="entry name" value="TPR-like"/>
    <property type="match status" value="1"/>
</dbReference>
<comment type="caution">
    <text evidence="5">The sequence shown here is derived from an EMBL/GenBank/DDBJ whole genome shotgun (WGS) entry which is preliminary data.</text>
</comment>
<protein>
    <submittedName>
        <fullName evidence="5">Alpha/beta hydrolase</fullName>
    </submittedName>
</protein>
<evidence type="ECO:0000313" key="6">
    <source>
        <dbReference type="Proteomes" id="UP000321822"/>
    </source>
</evidence>
<dbReference type="Proteomes" id="UP000321822">
    <property type="component" value="Unassembled WGS sequence"/>
</dbReference>
<evidence type="ECO:0000313" key="5">
    <source>
        <dbReference type="EMBL" id="TWX71006.1"/>
    </source>
</evidence>
<comment type="similarity">
    <text evidence="1">Belongs to the esterase D family.</text>
</comment>
<evidence type="ECO:0000256" key="4">
    <source>
        <dbReference type="SAM" id="SignalP"/>
    </source>
</evidence>
<evidence type="ECO:0000256" key="3">
    <source>
        <dbReference type="PROSITE-ProRule" id="PRU00339"/>
    </source>
</evidence>
<dbReference type="GO" id="GO:0016788">
    <property type="term" value="F:hydrolase activity, acting on ester bonds"/>
    <property type="evidence" value="ECO:0007669"/>
    <property type="project" value="TreeGrafter"/>
</dbReference>